<keyword evidence="8 9" id="KW-0472">Membrane</keyword>
<keyword evidence="6 9" id="KW-0812">Transmembrane</keyword>
<dbReference type="InterPro" id="IPR047817">
    <property type="entry name" value="ABC2_TM_bact-type"/>
</dbReference>
<feature type="transmembrane region" description="Helical" evidence="9">
    <location>
        <begin position="71"/>
        <end position="92"/>
    </location>
</feature>
<dbReference type="PANTHER" id="PTHR30413">
    <property type="entry name" value="INNER MEMBRANE TRANSPORT PERMEASE"/>
    <property type="match status" value="1"/>
</dbReference>
<reference evidence="11 12" key="1">
    <citation type="submission" date="2016-04" db="EMBL/GenBank/DDBJ databases">
        <title>First whole genome shotgun sequence of the bacterium Enteractinococcus sp. strain UASWS1574.</title>
        <authorList>
            <person name="Crovadore J."/>
            <person name="Chablais R."/>
            <person name="Lefort F."/>
        </authorList>
    </citation>
    <scope>NUCLEOTIDE SEQUENCE [LARGE SCALE GENOMIC DNA]</scope>
    <source>
        <strain evidence="11 12">UASWS1574</strain>
    </source>
</reference>
<evidence type="ECO:0000256" key="6">
    <source>
        <dbReference type="ARBA" id="ARBA00022692"/>
    </source>
</evidence>
<dbReference type="RefSeq" id="WP_043055756.1">
    <property type="nucleotide sequence ID" value="NZ_LXEY01000116.1"/>
</dbReference>
<evidence type="ECO:0000256" key="3">
    <source>
        <dbReference type="ARBA" id="ARBA00022448"/>
    </source>
</evidence>
<evidence type="ECO:0000259" key="10">
    <source>
        <dbReference type="PROSITE" id="PS51012"/>
    </source>
</evidence>
<dbReference type="GO" id="GO:0140359">
    <property type="term" value="F:ABC-type transporter activity"/>
    <property type="evidence" value="ECO:0007669"/>
    <property type="project" value="InterPro"/>
</dbReference>
<comment type="caution">
    <text evidence="11">The sequence shown here is derived from an EMBL/GenBank/DDBJ whole genome shotgun (WGS) entry which is preliminary data.</text>
</comment>
<keyword evidence="12" id="KW-1185">Reference proteome</keyword>
<feature type="transmembrane region" description="Helical" evidence="9">
    <location>
        <begin position="176"/>
        <end position="198"/>
    </location>
</feature>
<evidence type="ECO:0000256" key="4">
    <source>
        <dbReference type="ARBA" id="ARBA00022475"/>
    </source>
</evidence>
<dbReference type="STRING" id="1837282.A6F49_02085"/>
<dbReference type="PROSITE" id="PS51012">
    <property type="entry name" value="ABC_TM2"/>
    <property type="match status" value="1"/>
</dbReference>
<dbReference type="GO" id="GO:0015920">
    <property type="term" value="P:lipopolysaccharide transport"/>
    <property type="evidence" value="ECO:0007669"/>
    <property type="project" value="TreeGrafter"/>
</dbReference>
<evidence type="ECO:0000313" key="12">
    <source>
        <dbReference type="Proteomes" id="UP000078292"/>
    </source>
</evidence>
<dbReference type="AlphaFoldDB" id="A0A1B7LUR1"/>
<evidence type="ECO:0000256" key="7">
    <source>
        <dbReference type="ARBA" id="ARBA00022989"/>
    </source>
</evidence>
<gene>
    <name evidence="11" type="ORF">A6F49_02085</name>
</gene>
<name>A0A1B7LUR1_9MICC</name>
<feature type="transmembrane region" description="Helical" evidence="9">
    <location>
        <begin position="98"/>
        <end position="119"/>
    </location>
</feature>
<comment type="subcellular location">
    <subcellularLocation>
        <location evidence="1">Cell inner membrane</location>
        <topology evidence="1">Multi-pass membrane protein</topology>
    </subcellularLocation>
    <subcellularLocation>
        <location evidence="9">Cell membrane</location>
        <topology evidence="9">Multi-pass membrane protein</topology>
    </subcellularLocation>
</comment>
<feature type="domain" description="ABC transmembrane type-2" evidence="10">
    <location>
        <begin position="65"/>
        <end position="289"/>
    </location>
</feature>
<organism evidence="11 12">
    <name type="scientific">Enteractinococcus helveticum</name>
    <dbReference type="NCBI Taxonomy" id="1837282"/>
    <lineage>
        <taxon>Bacteria</taxon>
        <taxon>Bacillati</taxon>
        <taxon>Actinomycetota</taxon>
        <taxon>Actinomycetes</taxon>
        <taxon>Micrococcales</taxon>
        <taxon>Micrococcaceae</taxon>
    </lineage>
</organism>
<proteinExistence type="inferred from homology"/>
<dbReference type="EMBL" id="LXEY01000116">
    <property type="protein sequence ID" value="OAV51197.1"/>
    <property type="molecule type" value="Genomic_DNA"/>
</dbReference>
<keyword evidence="3 9" id="KW-0813">Transport</keyword>
<evidence type="ECO:0000256" key="1">
    <source>
        <dbReference type="ARBA" id="ARBA00004429"/>
    </source>
</evidence>
<evidence type="ECO:0000256" key="5">
    <source>
        <dbReference type="ARBA" id="ARBA00022519"/>
    </source>
</evidence>
<dbReference type="OrthoDB" id="4186295at2"/>
<dbReference type="Proteomes" id="UP000078292">
    <property type="component" value="Unassembled WGS sequence"/>
</dbReference>
<feature type="transmembrane region" description="Helical" evidence="9">
    <location>
        <begin position="268"/>
        <end position="287"/>
    </location>
</feature>
<dbReference type="InterPro" id="IPR013525">
    <property type="entry name" value="ABC2_TM"/>
</dbReference>
<dbReference type="PANTHER" id="PTHR30413:SF8">
    <property type="entry name" value="TRANSPORT PERMEASE PROTEIN"/>
    <property type="match status" value="1"/>
</dbReference>
<keyword evidence="4 9" id="KW-1003">Cell membrane</keyword>
<protein>
    <recommendedName>
        <fullName evidence="9">Transport permease protein</fullName>
    </recommendedName>
</protein>
<feature type="transmembrane region" description="Helical" evidence="9">
    <location>
        <begin position="210"/>
        <end position="228"/>
    </location>
</feature>
<dbReference type="GO" id="GO:0005886">
    <property type="term" value="C:plasma membrane"/>
    <property type="evidence" value="ECO:0007669"/>
    <property type="project" value="UniProtKB-SubCell"/>
</dbReference>
<evidence type="ECO:0000256" key="2">
    <source>
        <dbReference type="ARBA" id="ARBA00007783"/>
    </source>
</evidence>
<sequence length="297" mass="33783">MATEDAPNPSSEGGTGLVRVDGTGFTRVGRREGLWTYLKRVWEFRHFIVFDSKSRIAGESSDDSLGRVWMVLNPILNGAAYFLVFGVLLGTSRGIENFVAYLIIGVFMYRFTSSTIVAGSKAISGNRSLVTAFNFPRMTLPLAINVREMMRNVTTYVTMFALILVIPPLEPITWKWLVFIPIVALQFFFNLGLSLVLARIVADWNDFTHIITFGVRIWMYLSAVFYSVERFADMPLILGLMNANPLFNVLDMSRDVLLYDTWPEPMRWLILGGWTVGLLIIGTLMFWQGEEKYGRER</sequence>
<dbReference type="Pfam" id="PF01061">
    <property type="entry name" value="ABC2_membrane"/>
    <property type="match status" value="1"/>
</dbReference>
<comment type="similarity">
    <text evidence="2 9">Belongs to the ABC-2 integral membrane protein family.</text>
</comment>
<accession>A0A1B7LUR1</accession>
<feature type="transmembrane region" description="Helical" evidence="9">
    <location>
        <begin position="153"/>
        <end position="170"/>
    </location>
</feature>
<evidence type="ECO:0000313" key="11">
    <source>
        <dbReference type="EMBL" id="OAV51197.1"/>
    </source>
</evidence>
<evidence type="ECO:0000256" key="8">
    <source>
        <dbReference type="ARBA" id="ARBA00023136"/>
    </source>
</evidence>
<keyword evidence="5" id="KW-0997">Cell inner membrane</keyword>
<evidence type="ECO:0000256" key="9">
    <source>
        <dbReference type="RuleBase" id="RU361157"/>
    </source>
</evidence>
<keyword evidence="7 9" id="KW-1133">Transmembrane helix</keyword>